<sequence>MKRDDRLYDIVQILRDGRLHTAQELADRLGVSTRTVWRDMAMMAATGLPVTGGRGLGYILRSPLMLPPTVLTPDEIDALATGLRHVEANDPARARAAKSLLYKIATLLPQAGIEAQDPREPQA</sequence>
<evidence type="ECO:0000259" key="3">
    <source>
        <dbReference type="PROSITE" id="PS51000"/>
    </source>
</evidence>
<protein>
    <submittedName>
        <fullName evidence="4">Bifunctional biotin--[acetyl-CoA-carboxylase] synthetase/biotin operon repressor</fullName>
    </submittedName>
</protein>
<gene>
    <name evidence="4" type="ORF">XINFAN_01212</name>
</gene>
<dbReference type="RefSeq" id="WP_124085640.1">
    <property type="nucleotide sequence ID" value="NZ_UXAW01000051.1"/>
</dbReference>
<keyword evidence="5" id="KW-1185">Reference proteome</keyword>
<dbReference type="EMBL" id="UXAW01000051">
    <property type="protein sequence ID" value="VDC24483.1"/>
    <property type="molecule type" value="Genomic_DNA"/>
</dbReference>
<dbReference type="PROSITE" id="PS51000">
    <property type="entry name" value="HTH_DEOR_2"/>
    <property type="match status" value="1"/>
</dbReference>
<reference evidence="4 5" key="1">
    <citation type="submission" date="2018-11" db="EMBL/GenBank/DDBJ databases">
        <authorList>
            <person name="Criscuolo A."/>
        </authorList>
    </citation>
    <scope>NUCLEOTIDE SEQUENCE [LARGE SCALE GENOMIC DNA]</scope>
    <source>
        <strain evidence="4">ACIP111625</strain>
    </source>
</reference>
<dbReference type="Gene3D" id="1.10.10.10">
    <property type="entry name" value="Winged helix-like DNA-binding domain superfamily/Winged helix DNA-binding domain"/>
    <property type="match status" value="1"/>
</dbReference>
<dbReference type="PANTHER" id="PTHR34580:SF3">
    <property type="entry name" value="PROTEIN PAFB"/>
    <property type="match status" value="1"/>
</dbReference>
<name>A0A3P5WLR3_9RHOB</name>
<dbReference type="InterPro" id="IPR013196">
    <property type="entry name" value="HTH_11"/>
</dbReference>
<evidence type="ECO:0000256" key="1">
    <source>
        <dbReference type="ARBA" id="ARBA00023015"/>
    </source>
</evidence>
<dbReference type="Proteomes" id="UP000277498">
    <property type="component" value="Unassembled WGS sequence"/>
</dbReference>
<evidence type="ECO:0000313" key="5">
    <source>
        <dbReference type="Proteomes" id="UP000277498"/>
    </source>
</evidence>
<dbReference type="Pfam" id="PF08279">
    <property type="entry name" value="HTH_11"/>
    <property type="match status" value="1"/>
</dbReference>
<dbReference type="InterPro" id="IPR051534">
    <property type="entry name" value="CBASS_pafABC_assoc_protein"/>
</dbReference>
<dbReference type="PANTHER" id="PTHR34580">
    <property type="match status" value="1"/>
</dbReference>
<dbReference type="InterPro" id="IPR001034">
    <property type="entry name" value="DeoR_HTH"/>
</dbReference>
<keyword evidence="2" id="KW-0804">Transcription</keyword>
<dbReference type="GO" id="GO:0003700">
    <property type="term" value="F:DNA-binding transcription factor activity"/>
    <property type="evidence" value="ECO:0007669"/>
    <property type="project" value="InterPro"/>
</dbReference>
<feature type="domain" description="HTH deoR-type" evidence="3">
    <location>
        <begin position="3"/>
        <end position="58"/>
    </location>
</feature>
<accession>A0A3P5WLR3</accession>
<organism evidence="4 5">
    <name type="scientific">Pseudogemmobacter humi</name>
    <dbReference type="NCBI Taxonomy" id="2483812"/>
    <lineage>
        <taxon>Bacteria</taxon>
        <taxon>Pseudomonadati</taxon>
        <taxon>Pseudomonadota</taxon>
        <taxon>Alphaproteobacteria</taxon>
        <taxon>Rhodobacterales</taxon>
        <taxon>Paracoccaceae</taxon>
        <taxon>Pseudogemmobacter</taxon>
    </lineage>
</organism>
<keyword evidence="1" id="KW-0805">Transcription regulation</keyword>
<evidence type="ECO:0000313" key="4">
    <source>
        <dbReference type="EMBL" id="VDC24483.1"/>
    </source>
</evidence>
<dbReference type="InterPro" id="IPR036390">
    <property type="entry name" value="WH_DNA-bd_sf"/>
</dbReference>
<dbReference type="SUPFAM" id="SSF46785">
    <property type="entry name" value="Winged helix' DNA-binding domain"/>
    <property type="match status" value="1"/>
</dbReference>
<proteinExistence type="predicted"/>
<dbReference type="AlphaFoldDB" id="A0A3P5WLR3"/>
<dbReference type="OrthoDB" id="7173212at2"/>
<evidence type="ECO:0000256" key="2">
    <source>
        <dbReference type="ARBA" id="ARBA00023163"/>
    </source>
</evidence>
<dbReference type="InterPro" id="IPR036388">
    <property type="entry name" value="WH-like_DNA-bd_sf"/>
</dbReference>